<organism evidence="3 4">
    <name type="scientific">Callorhinchus milii</name>
    <name type="common">Ghost shark</name>
    <dbReference type="NCBI Taxonomy" id="7868"/>
    <lineage>
        <taxon>Eukaryota</taxon>
        <taxon>Metazoa</taxon>
        <taxon>Chordata</taxon>
        <taxon>Craniata</taxon>
        <taxon>Vertebrata</taxon>
        <taxon>Chondrichthyes</taxon>
        <taxon>Holocephali</taxon>
        <taxon>Chimaeriformes</taxon>
        <taxon>Callorhinchidae</taxon>
        <taxon>Callorhinchus</taxon>
    </lineage>
</organism>
<keyword evidence="2" id="KW-0812">Transmembrane</keyword>
<reference evidence="4" key="2">
    <citation type="journal article" date="2007" name="PLoS Biol.">
        <title>Survey sequencing and comparative analysis of the elephant shark (Callorhinchus milii) genome.</title>
        <authorList>
            <person name="Venkatesh B."/>
            <person name="Kirkness E.F."/>
            <person name="Loh Y.H."/>
            <person name="Halpern A.L."/>
            <person name="Lee A.P."/>
            <person name="Johnson J."/>
            <person name="Dandona N."/>
            <person name="Viswanathan L.D."/>
            <person name="Tay A."/>
            <person name="Venter J.C."/>
            <person name="Strausberg R.L."/>
            <person name="Brenner S."/>
        </authorList>
    </citation>
    <scope>NUCLEOTIDE SEQUENCE [LARGE SCALE GENOMIC DNA]</scope>
</reference>
<reference evidence="3" key="5">
    <citation type="submission" date="2025-09" db="UniProtKB">
        <authorList>
            <consortium name="Ensembl"/>
        </authorList>
    </citation>
    <scope>IDENTIFICATION</scope>
</reference>
<dbReference type="GeneTree" id="ENSGT00740000117196"/>
<sequence>MCNHMGNLSFQGVEQVDCKPIWCNYLHTTVTVGKGSDQNLCNMGAIVRTILFISLGVSFVSGESTTKGITSTTTPVVTSTALGTGQTKSSSADPPGTTTAALSMSTNQVSQNSISSPAAATSPASSNQNTTSTKPTTVTSSPKSPQGNTTVSESVTTANTSQTTPAQSTALPETVTTVNSISMTTQNGTDVSFPLISHGMDPGLVAVIVILVSLLVIAIVFTMIKYSNQGKQEFKRLHDLPMNSLSEDAPFAQYPPK</sequence>
<reference evidence="4" key="1">
    <citation type="journal article" date="2006" name="Science">
        <title>Ancient noncoding elements conserved in the human genome.</title>
        <authorList>
            <person name="Venkatesh B."/>
            <person name="Kirkness E.F."/>
            <person name="Loh Y.H."/>
            <person name="Halpern A.L."/>
            <person name="Lee A.P."/>
            <person name="Johnson J."/>
            <person name="Dandona N."/>
            <person name="Viswanathan L.D."/>
            <person name="Tay A."/>
            <person name="Venter J.C."/>
            <person name="Strausberg R.L."/>
            <person name="Brenner S."/>
        </authorList>
    </citation>
    <scope>NUCLEOTIDE SEQUENCE [LARGE SCALE GENOMIC DNA]</scope>
</reference>
<evidence type="ECO:0000313" key="3">
    <source>
        <dbReference type="Ensembl" id="ENSCMIP00000010857.1"/>
    </source>
</evidence>
<evidence type="ECO:0000256" key="1">
    <source>
        <dbReference type="SAM" id="MobiDB-lite"/>
    </source>
</evidence>
<feature type="compositionally biased region" description="Low complexity" evidence="1">
    <location>
        <begin position="112"/>
        <end position="146"/>
    </location>
</feature>
<proteinExistence type="predicted"/>
<dbReference type="AlphaFoldDB" id="A0A4W3H6R0"/>
<gene>
    <name evidence="3" type="primary">LOC103182006</name>
</gene>
<reference evidence="4" key="3">
    <citation type="journal article" date="2014" name="Nature">
        <title>Elephant shark genome provides unique insights into gnathostome evolution.</title>
        <authorList>
            <consortium name="International Elephant Shark Genome Sequencing Consortium"/>
            <person name="Venkatesh B."/>
            <person name="Lee A.P."/>
            <person name="Ravi V."/>
            <person name="Maurya A.K."/>
            <person name="Lian M.M."/>
            <person name="Swann J.B."/>
            <person name="Ohta Y."/>
            <person name="Flajnik M.F."/>
            <person name="Sutoh Y."/>
            <person name="Kasahara M."/>
            <person name="Hoon S."/>
            <person name="Gangu V."/>
            <person name="Roy S.W."/>
            <person name="Irimia M."/>
            <person name="Korzh V."/>
            <person name="Kondrychyn I."/>
            <person name="Lim Z.W."/>
            <person name="Tay B.H."/>
            <person name="Tohari S."/>
            <person name="Kong K.W."/>
            <person name="Ho S."/>
            <person name="Lorente-Galdos B."/>
            <person name="Quilez J."/>
            <person name="Marques-Bonet T."/>
            <person name="Raney B.J."/>
            <person name="Ingham P.W."/>
            <person name="Tay A."/>
            <person name="Hillier L.W."/>
            <person name="Minx P."/>
            <person name="Boehm T."/>
            <person name="Wilson R.K."/>
            <person name="Brenner S."/>
            <person name="Warren W.C."/>
        </authorList>
    </citation>
    <scope>NUCLEOTIDE SEQUENCE [LARGE SCALE GENOMIC DNA]</scope>
</reference>
<feature type="transmembrane region" description="Helical" evidence="2">
    <location>
        <begin position="204"/>
        <end position="226"/>
    </location>
</feature>
<keyword evidence="2" id="KW-1133">Transmembrane helix</keyword>
<feature type="compositionally biased region" description="Polar residues" evidence="1">
    <location>
        <begin position="85"/>
        <end position="111"/>
    </location>
</feature>
<feature type="compositionally biased region" description="Polar residues" evidence="1">
    <location>
        <begin position="147"/>
        <end position="173"/>
    </location>
</feature>
<keyword evidence="4" id="KW-1185">Reference proteome</keyword>
<evidence type="ECO:0000313" key="4">
    <source>
        <dbReference type="Proteomes" id="UP000314986"/>
    </source>
</evidence>
<evidence type="ECO:0000256" key="2">
    <source>
        <dbReference type="SAM" id="Phobius"/>
    </source>
</evidence>
<dbReference type="Ensembl" id="ENSCMIT00000011135.1">
    <property type="protein sequence ID" value="ENSCMIP00000010857.1"/>
    <property type="gene ID" value="ENSCMIG00000005713.1"/>
</dbReference>
<feature type="region of interest" description="Disordered" evidence="1">
    <location>
        <begin position="80"/>
        <end position="173"/>
    </location>
</feature>
<dbReference type="InParanoid" id="A0A4W3H6R0"/>
<protein>
    <submittedName>
        <fullName evidence="3">Uncharacterized protein</fullName>
    </submittedName>
</protein>
<dbReference type="Proteomes" id="UP000314986">
    <property type="component" value="Unassembled WGS sequence"/>
</dbReference>
<accession>A0A4W3H6R0</accession>
<name>A0A4W3H6R0_CALMI</name>
<reference evidence="3" key="4">
    <citation type="submission" date="2025-08" db="UniProtKB">
        <authorList>
            <consortium name="Ensembl"/>
        </authorList>
    </citation>
    <scope>IDENTIFICATION</scope>
</reference>
<keyword evidence="2" id="KW-0472">Membrane</keyword>